<evidence type="ECO:0000313" key="10">
    <source>
        <dbReference type="EMBL" id="ENH64671.1"/>
    </source>
</evidence>
<accession>N4U793</accession>
<dbReference type="PANTHER" id="PTHR48182">
    <property type="entry name" value="PROTEIN SERAC1"/>
    <property type="match status" value="1"/>
</dbReference>
<dbReference type="Proteomes" id="UP000016928">
    <property type="component" value="Unassembled WGS sequence"/>
</dbReference>
<feature type="region of interest" description="Disordered" evidence="8">
    <location>
        <begin position="701"/>
        <end position="848"/>
    </location>
</feature>
<evidence type="ECO:0000256" key="8">
    <source>
        <dbReference type="SAM" id="MobiDB-lite"/>
    </source>
</evidence>
<feature type="compositionally biased region" description="Polar residues" evidence="8">
    <location>
        <begin position="701"/>
        <end position="717"/>
    </location>
</feature>
<dbReference type="GO" id="GO:0016020">
    <property type="term" value="C:membrane"/>
    <property type="evidence" value="ECO:0007669"/>
    <property type="project" value="UniProtKB-SubCell"/>
</dbReference>
<feature type="compositionally biased region" description="Polar residues" evidence="8">
    <location>
        <begin position="877"/>
        <end position="886"/>
    </location>
</feature>
<dbReference type="HOGENOM" id="CLU_001668_0_0_1"/>
<dbReference type="VEuPathDB" id="FungiDB:FOC1_g10013947"/>
<dbReference type="PANTHER" id="PTHR48182:SF2">
    <property type="entry name" value="PROTEIN SERAC1"/>
    <property type="match status" value="1"/>
</dbReference>
<keyword evidence="5" id="KW-0256">Endoplasmic reticulum</keyword>
<name>N4U793_FUSC1</name>
<dbReference type="InterPro" id="IPR052374">
    <property type="entry name" value="SERAC1"/>
</dbReference>
<evidence type="ECO:0000256" key="3">
    <source>
        <dbReference type="ARBA" id="ARBA00004370"/>
    </source>
</evidence>
<evidence type="ECO:0000256" key="4">
    <source>
        <dbReference type="ARBA" id="ARBA00007920"/>
    </source>
</evidence>
<gene>
    <name evidence="10" type="ORF">FOC1_g10013947</name>
</gene>
<sequence length="910" mass="101898">MGSENRSIARYETTAVYTHPEAKVDIVLVHGLNGTPDKTWTAKNGTFWPLDLLPVALRGAQANVLVYGYNADVYSKKNNQTASDSFIHQHAQNLITNLTLHRQSEGTFKNPIIWVCHSLGGILVKRALLYSSDVREPHLEHFRSIFVSTFGLVFLGTPHVGSDAATWGLILQAMSDAVIPKRFFDSESVLLRTLKKDNETLANINSHFLDIYQRFEIHMVRENQKTDIKGHKIFIVDANSAGPQLPGVTYYGIEASHSNMCKFDGTSSPGFRNIAITIQQWIQRAPSATQERWLAEEDERRACAMIRANEIMSPYTSLKALDKRTPVRTHDLIGKRSLNKTFTVLIAFALIERDEIEDVPSVSTPGETIPSSRPMEPLDVLKIHGIVQSFFLEALKKDGQYNFWLERAAAVFLESFDRGDSRAKNNKEMGIPDDYRRYATQCRRILKHLQEVDRPSLELMAVEQALQGRFEDMQVKIRTLARSMTTDSEGRWVRGPYVSVFEKSNSASLSSSFTTPDDDNIEEEKQAPWDLRTSFPSLEADNDVPYPYDSTMPVPVFYEDDDTLMGSVVSQQRPAERRSSGNSPRVSERDLNESWTLIREPSVSRSRPLFEPAERVVRPTVRGQSVGAIPRPDSHPREITRERVEENPFMGSGDGIIPTMEIANADWLTHDRITDRPRASHSDTSLDADIDQWAPGLPITSHSVSSLRPVSHRQQPASYHRRTLSTGEVLSSSLPNSLASSTLRPPSSGPESHSSQPMSRNSSSRSDQPVSSNPPVPMWARRVPAATATEPSPRRSTNSPDNISLGYQSWQLRQSGPWNSEGASRREITPSPRPEVEADGADMVRSGSGGIQFHGRIIEFGRLQPATAQPVYPLEISESTHALESQTTATRRRRNTNSQPPGYPRPDTSR</sequence>
<feature type="compositionally biased region" description="Polar residues" evidence="8">
    <location>
        <begin position="794"/>
        <end position="822"/>
    </location>
</feature>
<evidence type="ECO:0000256" key="5">
    <source>
        <dbReference type="ARBA" id="ARBA00022824"/>
    </source>
</evidence>
<evidence type="ECO:0000256" key="2">
    <source>
        <dbReference type="ARBA" id="ARBA00004240"/>
    </source>
</evidence>
<proteinExistence type="inferred from homology"/>
<evidence type="ECO:0000259" key="9">
    <source>
        <dbReference type="Pfam" id="PF05057"/>
    </source>
</evidence>
<reference evidence="11" key="2">
    <citation type="journal article" date="2014" name="PLoS ONE">
        <title>Genome and Transcriptome Analysis of the Fungal Pathogen Fusarium oxysporum f. sp. cubense Causing Banana Vascular Wilt Disease.</title>
        <authorList>
            <person name="Guo L."/>
            <person name="Han L."/>
            <person name="Yang L."/>
            <person name="Zeng H."/>
            <person name="Fan D."/>
            <person name="Zhu Y."/>
            <person name="Feng Y."/>
            <person name="Wang G."/>
            <person name="Peng C."/>
            <person name="Jiang X."/>
            <person name="Zhou D."/>
            <person name="Ni P."/>
            <person name="Liang C."/>
            <person name="Liu L."/>
            <person name="Wang J."/>
            <person name="Mao C."/>
            <person name="Fang X."/>
            <person name="Peng M."/>
            <person name="Huang J."/>
        </authorList>
    </citation>
    <scope>NUCLEOTIDE SEQUENCE [LARGE SCALE GENOMIC DNA]</scope>
    <source>
        <strain evidence="11">race 1</strain>
    </source>
</reference>
<comment type="subcellular location">
    <subcellularLocation>
        <location evidence="2">Endoplasmic reticulum</location>
    </subcellularLocation>
    <subcellularLocation>
        <location evidence="3">Membrane</location>
    </subcellularLocation>
    <subcellularLocation>
        <location evidence="1">Mitochondrion</location>
    </subcellularLocation>
</comment>
<dbReference type="SUPFAM" id="SSF53474">
    <property type="entry name" value="alpha/beta-Hydrolases"/>
    <property type="match status" value="1"/>
</dbReference>
<keyword evidence="7" id="KW-0472">Membrane</keyword>
<dbReference type="Pfam" id="PF05057">
    <property type="entry name" value="DUF676"/>
    <property type="match status" value="1"/>
</dbReference>
<feature type="domain" description="DUF676" evidence="9">
    <location>
        <begin position="26"/>
        <end position="165"/>
    </location>
</feature>
<dbReference type="GO" id="GO:0005783">
    <property type="term" value="C:endoplasmic reticulum"/>
    <property type="evidence" value="ECO:0007669"/>
    <property type="project" value="UniProtKB-SubCell"/>
</dbReference>
<keyword evidence="6" id="KW-0496">Mitochondrion</keyword>
<dbReference type="EMBL" id="KB730528">
    <property type="protein sequence ID" value="ENH64671.1"/>
    <property type="molecule type" value="Genomic_DNA"/>
</dbReference>
<organism evidence="10 11">
    <name type="scientific">Fusarium oxysporum f. sp. cubense (strain race 1)</name>
    <name type="common">Panama disease fungus</name>
    <dbReference type="NCBI Taxonomy" id="1229664"/>
    <lineage>
        <taxon>Eukaryota</taxon>
        <taxon>Fungi</taxon>
        <taxon>Dikarya</taxon>
        <taxon>Ascomycota</taxon>
        <taxon>Pezizomycotina</taxon>
        <taxon>Sordariomycetes</taxon>
        <taxon>Hypocreomycetidae</taxon>
        <taxon>Hypocreales</taxon>
        <taxon>Nectriaceae</taxon>
        <taxon>Fusarium</taxon>
        <taxon>Fusarium oxysporum species complex</taxon>
    </lineage>
</organism>
<evidence type="ECO:0000256" key="6">
    <source>
        <dbReference type="ARBA" id="ARBA00023128"/>
    </source>
</evidence>
<dbReference type="AlphaFoldDB" id="N4U793"/>
<dbReference type="Gene3D" id="3.40.50.1820">
    <property type="entry name" value="alpha/beta hydrolase"/>
    <property type="match status" value="1"/>
</dbReference>
<feature type="region of interest" description="Disordered" evidence="8">
    <location>
        <begin position="570"/>
        <end position="591"/>
    </location>
</feature>
<dbReference type="InterPro" id="IPR007751">
    <property type="entry name" value="DUF676_lipase-like"/>
</dbReference>
<dbReference type="GO" id="GO:0005739">
    <property type="term" value="C:mitochondrion"/>
    <property type="evidence" value="ECO:0007669"/>
    <property type="project" value="UniProtKB-SubCell"/>
</dbReference>
<feature type="region of interest" description="Disordered" evidence="8">
    <location>
        <begin position="872"/>
        <end position="910"/>
    </location>
</feature>
<comment type="similarity">
    <text evidence="4">Belongs to the putative lipase ROG1 family.</text>
</comment>
<evidence type="ECO:0000313" key="11">
    <source>
        <dbReference type="Proteomes" id="UP000016928"/>
    </source>
</evidence>
<reference evidence="11" key="1">
    <citation type="submission" date="2012-09" db="EMBL/GenBank/DDBJ databases">
        <title>Genome sequencing and comparative transcriptomics of race 1 and race 4 of banana pathogen: Fusarium oxysporum f. sp. cubense.</title>
        <authorList>
            <person name="Fang X."/>
            <person name="Huang J."/>
        </authorList>
    </citation>
    <scope>NUCLEOTIDE SEQUENCE [LARGE SCALE GENOMIC DNA]</scope>
    <source>
        <strain evidence="11">race 1</strain>
    </source>
</reference>
<feature type="compositionally biased region" description="Low complexity" evidence="8">
    <location>
        <begin position="730"/>
        <end position="743"/>
    </location>
</feature>
<feature type="compositionally biased region" description="Low complexity" evidence="8">
    <location>
        <begin position="752"/>
        <end position="771"/>
    </location>
</feature>
<dbReference type="OrthoDB" id="5086500at2759"/>
<evidence type="ECO:0000256" key="7">
    <source>
        <dbReference type="ARBA" id="ARBA00023136"/>
    </source>
</evidence>
<evidence type="ECO:0000256" key="1">
    <source>
        <dbReference type="ARBA" id="ARBA00004173"/>
    </source>
</evidence>
<dbReference type="InterPro" id="IPR029058">
    <property type="entry name" value="AB_hydrolase_fold"/>
</dbReference>
<protein>
    <submittedName>
        <fullName evidence="10">Protein SERAC1</fullName>
    </submittedName>
</protein>